<evidence type="ECO:0000313" key="1">
    <source>
        <dbReference type="EMBL" id="KAK0393566.1"/>
    </source>
</evidence>
<reference evidence="1" key="1">
    <citation type="submission" date="2023-06" db="EMBL/GenBank/DDBJ databases">
        <title>Genomic analysis of the entomopathogenic nematode Steinernema hermaphroditum.</title>
        <authorList>
            <person name="Schwarz E.M."/>
            <person name="Heppert J.K."/>
            <person name="Baniya A."/>
            <person name="Schwartz H.T."/>
            <person name="Tan C.-H."/>
            <person name="Antoshechkin I."/>
            <person name="Sternberg P.W."/>
            <person name="Goodrich-Blair H."/>
            <person name="Dillman A.R."/>
        </authorList>
    </citation>
    <scope>NUCLEOTIDE SEQUENCE</scope>
    <source>
        <strain evidence="1">PS9179</strain>
        <tissue evidence="1">Whole animal</tissue>
    </source>
</reference>
<accession>A0AA39GUX9</accession>
<dbReference type="Proteomes" id="UP001175271">
    <property type="component" value="Unassembled WGS sequence"/>
</dbReference>
<sequence>MSLTTKYGAECVKALLEEIAKHPEVYEVPLSQHTTIRKFPPCAMVSWRGIISNLREIFIGLTSDDAFVTWRYMRLQYFKSSSSSWMWKRHMTFLDTTHRRRPMASPALPQGQPRLDQALLNDAPALPVEVAALPALQALPHLPNYRPEADEHDAPIDVDGDWMEPMDQAVLELREEVDSTTERLEQHALAVAAEQEANLMMPGPLVLNGSLPYHPENQIFYENLENAFMRIGTHSGWEEHASELRRKIAQIVNAIHEEDE</sequence>
<protein>
    <submittedName>
        <fullName evidence="1">Uncharacterized protein</fullName>
    </submittedName>
</protein>
<name>A0AA39GUX9_9BILA</name>
<dbReference type="AlphaFoldDB" id="A0AA39GUX9"/>
<proteinExistence type="predicted"/>
<dbReference type="EMBL" id="JAUCMV010000005">
    <property type="protein sequence ID" value="KAK0393566.1"/>
    <property type="molecule type" value="Genomic_DNA"/>
</dbReference>
<evidence type="ECO:0000313" key="2">
    <source>
        <dbReference type="Proteomes" id="UP001175271"/>
    </source>
</evidence>
<organism evidence="1 2">
    <name type="scientific">Steinernema hermaphroditum</name>
    <dbReference type="NCBI Taxonomy" id="289476"/>
    <lineage>
        <taxon>Eukaryota</taxon>
        <taxon>Metazoa</taxon>
        <taxon>Ecdysozoa</taxon>
        <taxon>Nematoda</taxon>
        <taxon>Chromadorea</taxon>
        <taxon>Rhabditida</taxon>
        <taxon>Tylenchina</taxon>
        <taxon>Panagrolaimomorpha</taxon>
        <taxon>Strongyloidoidea</taxon>
        <taxon>Steinernematidae</taxon>
        <taxon>Steinernema</taxon>
    </lineage>
</organism>
<gene>
    <name evidence="1" type="ORF">QR680_000279</name>
</gene>
<comment type="caution">
    <text evidence="1">The sequence shown here is derived from an EMBL/GenBank/DDBJ whole genome shotgun (WGS) entry which is preliminary data.</text>
</comment>
<keyword evidence="2" id="KW-1185">Reference proteome</keyword>